<gene>
    <name evidence="2" type="ORF">TSPGSL018_13580</name>
</gene>
<accession>A0A061R7H1</accession>
<sequence>MVSKAAPVRSSTTGSTRAQASCVQGPRRKAPLAGVSHTPRSIRLACAPSSGFRRQRPRVVSNEEGGASMAIQPYQVGPIEVWHEPAPSTFYMDPSGHCHAKLDDGGFLYMD</sequence>
<proteinExistence type="predicted"/>
<dbReference type="AlphaFoldDB" id="A0A061R7H1"/>
<protein>
    <submittedName>
        <fullName evidence="2">Uncharacterized protein</fullName>
    </submittedName>
</protein>
<name>A0A061R7H1_9CHLO</name>
<evidence type="ECO:0000313" key="2">
    <source>
        <dbReference type="EMBL" id="JAC66466.1"/>
    </source>
</evidence>
<evidence type="ECO:0000256" key="1">
    <source>
        <dbReference type="SAM" id="MobiDB-lite"/>
    </source>
</evidence>
<organism evidence="2">
    <name type="scientific">Tetraselmis sp. GSL018</name>
    <dbReference type="NCBI Taxonomy" id="582737"/>
    <lineage>
        <taxon>Eukaryota</taxon>
        <taxon>Viridiplantae</taxon>
        <taxon>Chlorophyta</taxon>
        <taxon>core chlorophytes</taxon>
        <taxon>Chlorodendrophyceae</taxon>
        <taxon>Chlorodendrales</taxon>
        <taxon>Chlorodendraceae</taxon>
        <taxon>Tetraselmis</taxon>
    </lineage>
</organism>
<feature type="compositionally biased region" description="Polar residues" evidence="1">
    <location>
        <begin position="9"/>
        <end position="22"/>
    </location>
</feature>
<reference evidence="2" key="1">
    <citation type="submission" date="2014-05" db="EMBL/GenBank/DDBJ databases">
        <title>The transcriptome of the halophilic microalga Tetraselmis sp. GSL018 isolated from the Great Salt Lake, Utah.</title>
        <authorList>
            <person name="Jinkerson R.E."/>
            <person name="D'Adamo S."/>
            <person name="Posewitz M.C."/>
        </authorList>
    </citation>
    <scope>NUCLEOTIDE SEQUENCE</scope>
    <source>
        <strain evidence="2">GSL018</strain>
    </source>
</reference>
<feature type="non-terminal residue" evidence="2">
    <location>
        <position position="111"/>
    </location>
</feature>
<feature type="region of interest" description="Disordered" evidence="1">
    <location>
        <begin position="1"/>
        <end position="37"/>
    </location>
</feature>
<dbReference type="EMBL" id="GBEZ01020176">
    <property type="protein sequence ID" value="JAC66466.1"/>
    <property type="molecule type" value="Transcribed_RNA"/>
</dbReference>